<dbReference type="AlphaFoldDB" id="A0A8C4NH32"/>
<dbReference type="Proteomes" id="UP000694388">
    <property type="component" value="Unplaced"/>
</dbReference>
<dbReference type="OMA" id="VESFICH"/>
<accession>A0A8C4NH32</accession>
<reference evidence="1" key="2">
    <citation type="submission" date="2025-09" db="UniProtKB">
        <authorList>
            <consortium name="Ensembl"/>
        </authorList>
    </citation>
    <scope>IDENTIFICATION</scope>
</reference>
<proteinExistence type="predicted"/>
<evidence type="ECO:0000313" key="1">
    <source>
        <dbReference type="Ensembl" id="ENSEBUP00000006735.1"/>
    </source>
</evidence>
<dbReference type="PANTHER" id="PTHR46704:SF1">
    <property type="entry name" value="TELOMERE LENGTH REGULATION PROTEIN TEL2 HOMOLOG"/>
    <property type="match status" value="1"/>
</dbReference>
<protein>
    <submittedName>
        <fullName evidence="1">Uncharacterized protein</fullName>
    </submittedName>
</protein>
<dbReference type="GeneTree" id="ENSGT00940000166562"/>
<sequence>MDAYLVFDNYSIINSLKDRTRQLRTAGKTQDKGYKVNDTTCIKDFRSFLSTKETKANLVLYLAQKAVRLCKVPITTHTQKGVLSSQPNMVSILSTQEEADTLLISYAVAVSHLGNTVHIYSCDTDVLVLALRRVPDLKLDSVNIMGTGDGRRKIKLKPIHVALGAERAAALPGLHALSGSDTTGHIKGKGKSSFFKVFMKAGEDVICALAGLGVGVYPSPGVLSGCEKFVRQLFNSGFASAKALRWHMFKQLKGNQGVEKLLLTQGCITEHILRAHLQANIWLQDLVAVPILLDSITLGWRQLEDGHYVTVVSKVPAAPEAVVELVKCSCVASKC</sequence>
<dbReference type="Ensembl" id="ENSEBUT00000007197.1">
    <property type="protein sequence ID" value="ENSEBUP00000006735.1"/>
    <property type="gene ID" value="ENSEBUG00000004445.1"/>
</dbReference>
<organism evidence="1 2">
    <name type="scientific">Eptatretus burgeri</name>
    <name type="common">Inshore hagfish</name>
    <dbReference type="NCBI Taxonomy" id="7764"/>
    <lineage>
        <taxon>Eukaryota</taxon>
        <taxon>Metazoa</taxon>
        <taxon>Chordata</taxon>
        <taxon>Craniata</taxon>
        <taxon>Vertebrata</taxon>
        <taxon>Cyclostomata</taxon>
        <taxon>Myxini</taxon>
        <taxon>Myxiniformes</taxon>
        <taxon>Myxinidae</taxon>
        <taxon>Eptatretinae</taxon>
        <taxon>Eptatretus</taxon>
    </lineage>
</organism>
<keyword evidence="2" id="KW-1185">Reference proteome</keyword>
<reference evidence="1" key="1">
    <citation type="submission" date="2025-08" db="UniProtKB">
        <authorList>
            <consortium name="Ensembl"/>
        </authorList>
    </citation>
    <scope>IDENTIFICATION</scope>
</reference>
<evidence type="ECO:0000313" key="2">
    <source>
        <dbReference type="Proteomes" id="UP000694388"/>
    </source>
</evidence>
<dbReference type="PANTHER" id="PTHR46704">
    <property type="entry name" value="CXC DOMAIN-CONTAINING PROTEIN-RELATED"/>
    <property type="match status" value="1"/>
</dbReference>
<name>A0A8C4NH32_EPTBU</name>